<dbReference type="InterPro" id="IPR013087">
    <property type="entry name" value="Znf_C2H2_type"/>
</dbReference>
<evidence type="ECO:0000313" key="3">
    <source>
        <dbReference type="EMBL" id="CAL0331966.1"/>
    </source>
</evidence>
<proteinExistence type="predicted"/>
<feature type="region of interest" description="Disordered" evidence="1">
    <location>
        <begin position="122"/>
        <end position="150"/>
    </location>
</feature>
<evidence type="ECO:0000256" key="1">
    <source>
        <dbReference type="SAM" id="MobiDB-lite"/>
    </source>
</evidence>
<feature type="compositionally biased region" description="Basic and acidic residues" evidence="1">
    <location>
        <begin position="196"/>
        <end position="205"/>
    </location>
</feature>
<dbReference type="PROSITE" id="PS00028">
    <property type="entry name" value="ZINC_FINGER_C2H2_1"/>
    <property type="match status" value="1"/>
</dbReference>
<dbReference type="PANTHER" id="PTHR47591">
    <property type="entry name" value="ZINC FINGER PROTEIN ZAT2-RELATED"/>
    <property type="match status" value="1"/>
</dbReference>
<feature type="compositionally biased region" description="Low complexity" evidence="1">
    <location>
        <begin position="36"/>
        <end position="45"/>
    </location>
</feature>
<keyword evidence="4" id="KW-1185">Reference proteome</keyword>
<dbReference type="EMBL" id="CAXHTB010000023">
    <property type="protein sequence ID" value="CAL0331966.1"/>
    <property type="molecule type" value="Genomic_DNA"/>
</dbReference>
<feature type="compositionally biased region" description="Polar residues" evidence="1">
    <location>
        <begin position="221"/>
        <end position="234"/>
    </location>
</feature>
<comment type="caution">
    <text evidence="3">The sequence shown here is derived from an EMBL/GenBank/DDBJ whole genome shotgun (WGS) entry which is preliminary data.</text>
</comment>
<feature type="region of interest" description="Disordered" evidence="1">
    <location>
        <begin position="1"/>
        <end position="66"/>
    </location>
</feature>
<dbReference type="AlphaFoldDB" id="A0AAV1YF45"/>
<feature type="compositionally biased region" description="Pro residues" evidence="1">
    <location>
        <begin position="20"/>
        <end position="30"/>
    </location>
</feature>
<reference evidence="3 4" key="1">
    <citation type="submission" date="2024-03" db="EMBL/GenBank/DDBJ databases">
        <authorList>
            <person name="Martinez-Hernandez J."/>
        </authorList>
    </citation>
    <scope>NUCLEOTIDE SEQUENCE [LARGE SCALE GENOMIC DNA]</scope>
</reference>
<protein>
    <recommendedName>
        <fullName evidence="2">C2H2-type domain-containing protein</fullName>
    </recommendedName>
</protein>
<name>A0AAV1YF45_LUPLU</name>
<sequence>MQNPKHPSGDSSTTDGKSPPSSPQNPPPPPSDDDTNTNLVDLTLTIQNTNNNSGGKDGKEPPKIMKTALEVLAELASDESPNDDVGDGGMGQSGGIGASMAVAVGGVGGSTVVVQGSVGAVGDQGRAAGKRRKVSDVKDPPRGKPTCPLCHKEFQSWKGAFGHMRKHPEREYRGFHKPPSFSTPLSLPAGNQGDGECSRTGEDRAAASQPSGGGVLFDLNQPVTEVSGSSNVADQRNEEAPVSAPAAEEKNLGFDLNALPSDEDDNQDN</sequence>
<feature type="region of interest" description="Disordered" evidence="1">
    <location>
        <begin position="168"/>
        <end position="269"/>
    </location>
</feature>
<gene>
    <name evidence="3" type="ORF">LLUT_LOCUS33026</name>
</gene>
<evidence type="ECO:0000259" key="2">
    <source>
        <dbReference type="PROSITE" id="PS00028"/>
    </source>
</evidence>
<feature type="compositionally biased region" description="Polar residues" evidence="1">
    <location>
        <begin position="1"/>
        <end position="16"/>
    </location>
</feature>
<evidence type="ECO:0000313" key="4">
    <source>
        <dbReference type="Proteomes" id="UP001497480"/>
    </source>
</evidence>
<dbReference type="Proteomes" id="UP001497480">
    <property type="component" value="Unassembled WGS sequence"/>
</dbReference>
<organism evidence="3 4">
    <name type="scientific">Lupinus luteus</name>
    <name type="common">European yellow lupine</name>
    <dbReference type="NCBI Taxonomy" id="3873"/>
    <lineage>
        <taxon>Eukaryota</taxon>
        <taxon>Viridiplantae</taxon>
        <taxon>Streptophyta</taxon>
        <taxon>Embryophyta</taxon>
        <taxon>Tracheophyta</taxon>
        <taxon>Spermatophyta</taxon>
        <taxon>Magnoliopsida</taxon>
        <taxon>eudicotyledons</taxon>
        <taxon>Gunneridae</taxon>
        <taxon>Pentapetalae</taxon>
        <taxon>rosids</taxon>
        <taxon>fabids</taxon>
        <taxon>Fabales</taxon>
        <taxon>Fabaceae</taxon>
        <taxon>Papilionoideae</taxon>
        <taxon>50 kb inversion clade</taxon>
        <taxon>genistoids sensu lato</taxon>
        <taxon>core genistoids</taxon>
        <taxon>Genisteae</taxon>
        <taxon>Lupinus</taxon>
    </lineage>
</organism>
<feature type="domain" description="C2H2-type" evidence="2">
    <location>
        <begin position="147"/>
        <end position="167"/>
    </location>
</feature>
<accession>A0AAV1YF45</accession>
<dbReference type="PANTHER" id="PTHR47591:SF13">
    <property type="entry name" value="OS02G0293900 PROTEIN"/>
    <property type="match status" value="1"/>
</dbReference>